<dbReference type="EMBL" id="CP120628">
    <property type="protein sequence ID" value="WEW57396.1"/>
    <property type="molecule type" value="Genomic_DNA"/>
</dbReference>
<feature type="region of interest" description="Disordered" evidence="1">
    <location>
        <begin position="1"/>
        <end position="65"/>
    </location>
</feature>
<accession>A0AAF0DH50</accession>
<proteinExistence type="predicted"/>
<protein>
    <submittedName>
        <fullName evidence="2">Uncharacterized protein</fullName>
    </submittedName>
</protein>
<name>A0AAF0DH50_9EURO</name>
<dbReference type="InterPro" id="IPR011990">
    <property type="entry name" value="TPR-like_helical_dom_sf"/>
</dbReference>
<evidence type="ECO:0000256" key="1">
    <source>
        <dbReference type="SAM" id="MobiDB-lite"/>
    </source>
</evidence>
<organism evidence="2 3">
    <name type="scientific">Emydomyces testavorans</name>
    <dbReference type="NCBI Taxonomy" id="2070801"/>
    <lineage>
        <taxon>Eukaryota</taxon>
        <taxon>Fungi</taxon>
        <taxon>Dikarya</taxon>
        <taxon>Ascomycota</taxon>
        <taxon>Pezizomycotina</taxon>
        <taxon>Eurotiomycetes</taxon>
        <taxon>Eurotiomycetidae</taxon>
        <taxon>Onygenales</taxon>
        <taxon>Nannizziopsiaceae</taxon>
        <taxon>Emydomyces</taxon>
    </lineage>
</organism>
<dbReference type="AlphaFoldDB" id="A0AAF0DH50"/>
<feature type="compositionally biased region" description="Pro residues" evidence="1">
    <location>
        <begin position="1"/>
        <end position="10"/>
    </location>
</feature>
<evidence type="ECO:0000313" key="2">
    <source>
        <dbReference type="EMBL" id="WEW57396.1"/>
    </source>
</evidence>
<gene>
    <name evidence="2" type="ORF">PRK78_002863</name>
</gene>
<dbReference type="SUPFAM" id="SSF48452">
    <property type="entry name" value="TPR-like"/>
    <property type="match status" value="1"/>
</dbReference>
<keyword evidence="3" id="KW-1185">Reference proteome</keyword>
<evidence type="ECO:0000313" key="3">
    <source>
        <dbReference type="Proteomes" id="UP001219355"/>
    </source>
</evidence>
<sequence>METPSSPPFDGPDGNEEHPGSASSSLVGTTSTRDEEYSSHGSEIDVDSLPHQPNGMRAPFLSSSPLPDQMISEEHFLKLNARFRHNLSIIREERDQALERWQQAKRINSRLIEALQVERAKRAELEEYLKPYKSTEIAHIPVWPLPVPLAPPPSTTMVGEDEEIATEDQPFGYLYNNPLYQGYELNVNIIIHRVKTLIENQCLVKAAMLIEEALEKAEKLNYIPIYAKCLYWKGRVLHLQDRWQEAAKAFLDARPCIGRYREGEELKQWLTKYEVYIEELFYEQELEIDRATRKRPSRGLCVPAAEMPHTP</sequence>
<feature type="compositionally biased region" description="Polar residues" evidence="1">
    <location>
        <begin position="21"/>
        <end position="31"/>
    </location>
</feature>
<reference evidence="2" key="1">
    <citation type="submission" date="2023-03" db="EMBL/GenBank/DDBJ databases">
        <title>Emydomyces testavorans Genome Sequence.</title>
        <authorList>
            <person name="Hoyer L."/>
        </authorList>
    </citation>
    <scope>NUCLEOTIDE SEQUENCE</scope>
    <source>
        <strain evidence="2">16-2883</strain>
    </source>
</reference>
<dbReference type="Proteomes" id="UP001219355">
    <property type="component" value="Chromosome 2"/>
</dbReference>